<dbReference type="EMBL" id="HACG01007816">
    <property type="protein sequence ID" value="CEK54681.1"/>
    <property type="molecule type" value="Transcribed_RNA"/>
</dbReference>
<sequence length="78" mass="8394">GNYSSGFGARNGASNGNSRFNDRGGNDRFNGGSSGRGVTGSYGRSGPGPRRDDLNSTKLETVDWENVKLETLNKDFYQ</sequence>
<reference evidence="2" key="1">
    <citation type="submission" date="2014-12" db="EMBL/GenBank/DDBJ databases">
        <title>Insight into the proteome of Arion vulgaris.</title>
        <authorList>
            <person name="Aradska J."/>
            <person name="Bulat T."/>
            <person name="Smidak R."/>
            <person name="Sarate P."/>
            <person name="Gangsoo J."/>
            <person name="Sialana F."/>
            <person name="Bilban M."/>
            <person name="Lubec G."/>
        </authorList>
    </citation>
    <scope>NUCLEOTIDE SEQUENCE</scope>
    <source>
        <tissue evidence="2">Skin</tissue>
    </source>
</reference>
<dbReference type="AlphaFoldDB" id="A0A0B6YFW0"/>
<gene>
    <name evidence="2" type="primary">ORF23397</name>
</gene>
<feature type="non-terminal residue" evidence="2">
    <location>
        <position position="1"/>
    </location>
</feature>
<feature type="region of interest" description="Disordered" evidence="1">
    <location>
        <begin position="1"/>
        <end position="60"/>
    </location>
</feature>
<evidence type="ECO:0000256" key="1">
    <source>
        <dbReference type="SAM" id="MobiDB-lite"/>
    </source>
</evidence>
<evidence type="ECO:0000313" key="2">
    <source>
        <dbReference type="EMBL" id="CEK54681.1"/>
    </source>
</evidence>
<protein>
    <submittedName>
        <fullName evidence="2">Uncharacterized protein</fullName>
    </submittedName>
</protein>
<organism evidence="2">
    <name type="scientific">Arion vulgaris</name>
    <dbReference type="NCBI Taxonomy" id="1028688"/>
    <lineage>
        <taxon>Eukaryota</taxon>
        <taxon>Metazoa</taxon>
        <taxon>Spiralia</taxon>
        <taxon>Lophotrochozoa</taxon>
        <taxon>Mollusca</taxon>
        <taxon>Gastropoda</taxon>
        <taxon>Heterobranchia</taxon>
        <taxon>Euthyneura</taxon>
        <taxon>Panpulmonata</taxon>
        <taxon>Eupulmonata</taxon>
        <taxon>Stylommatophora</taxon>
        <taxon>Helicina</taxon>
        <taxon>Arionoidea</taxon>
        <taxon>Arionidae</taxon>
        <taxon>Arion</taxon>
    </lineage>
</organism>
<name>A0A0B6YFW0_9EUPU</name>
<feature type="non-terminal residue" evidence="2">
    <location>
        <position position="78"/>
    </location>
</feature>
<proteinExistence type="predicted"/>
<accession>A0A0B6YFW0</accession>
<feature type="compositionally biased region" description="Gly residues" evidence="1">
    <location>
        <begin position="32"/>
        <end position="46"/>
    </location>
</feature>